<reference evidence="1" key="1">
    <citation type="submission" date="2022-12" db="EMBL/GenBank/DDBJ databases">
        <title>Description and comparative metabolic analysis of Aerococcus sp. nov., isolated from the feces of a pig.</title>
        <authorList>
            <person name="Chang Y.-H."/>
        </authorList>
    </citation>
    <scope>NUCLEOTIDE SEQUENCE</scope>
    <source>
        <strain evidence="1">YH-aer222</strain>
    </source>
</reference>
<evidence type="ECO:0000313" key="2">
    <source>
        <dbReference type="Proteomes" id="UP001146670"/>
    </source>
</evidence>
<sequence>MNKENLKDSINHNKKILADLEVKEYEEFDSKDIFYLVNALNSTIELCEEILKEND</sequence>
<evidence type="ECO:0000313" key="1">
    <source>
        <dbReference type="EMBL" id="MCZ0726132.1"/>
    </source>
</evidence>
<dbReference type="EMBL" id="JAPRFR010000002">
    <property type="protein sequence ID" value="MCZ0726132.1"/>
    <property type="molecule type" value="Genomic_DNA"/>
</dbReference>
<keyword evidence="2" id="KW-1185">Reference proteome</keyword>
<name>A0A9X3JF43_9LACT</name>
<accession>A0A9X3JF43</accession>
<gene>
    <name evidence="1" type="ORF">OW157_06035</name>
</gene>
<organism evidence="1 2">
    <name type="scientific">Aerococcus kribbianus</name>
    <dbReference type="NCBI Taxonomy" id="2999064"/>
    <lineage>
        <taxon>Bacteria</taxon>
        <taxon>Bacillati</taxon>
        <taxon>Bacillota</taxon>
        <taxon>Bacilli</taxon>
        <taxon>Lactobacillales</taxon>
        <taxon>Aerococcaceae</taxon>
        <taxon>Aerococcus</taxon>
    </lineage>
</organism>
<proteinExistence type="predicted"/>
<dbReference type="Proteomes" id="UP001146670">
    <property type="component" value="Unassembled WGS sequence"/>
</dbReference>
<dbReference type="RefSeq" id="WP_268752457.1">
    <property type="nucleotide sequence ID" value="NZ_JAPRFQ010000002.1"/>
</dbReference>
<dbReference type="AlphaFoldDB" id="A0A9X3JF43"/>
<comment type="caution">
    <text evidence="1">The sequence shown here is derived from an EMBL/GenBank/DDBJ whole genome shotgun (WGS) entry which is preliminary data.</text>
</comment>
<protein>
    <submittedName>
        <fullName evidence="1">Uncharacterized protein</fullName>
    </submittedName>
</protein>